<evidence type="ECO:0000256" key="2">
    <source>
        <dbReference type="SAM" id="Phobius"/>
    </source>
</evidence>
<keyword evidence="2" id="KW-0472">Membrane</keyword>
<dbReference type="PANTHER" id="PTHR36877:SF1">
    <property type="entry name" value="SMALL INTEGRAL MEMBRANE PROTEIN 13"/>
    <property type="match status" value="1"/>
</dbReference>
<feature type="transmembrane region" description="Helical" evidence="2">
    <location>
        <begin position="36"/>
        <end position="61"/>
    </location>
</feature>
<keyword evidence="2" id="KW-0812">Transmembrane</keyword>
<dbReference type="PANTHER" id="PTHR36877">
    <property type="entry name" value="SMALL INTEGRAL MEMBRANE PROTEIN 13"/>
    <property type="match status" value="1"/>
</dbReference>
<feature type="region of interest" description="Disordered" evidence="1">
    <location>
        <begin position="81"/>
        <end position="101"/>
    </location>
</feature>
<reference evidence="3" key="1">
    <citation type="journal article" date="2020" name="G3 (Bethesda)">
        <title>High-Quality Assemblies for Three Invasive Social Wasps from the &lt;i&gt;Vespula&lt;/i&gt; Genus.</title>
        <authorList>
            <person name="Harrop T.W.R."/>
            <person name="Guhlin J."/>
            <person name="McLaughlin G.M."/>
            <person name="Permina E."/>
            <person name="Stockwell P."/>
            <person name="Gilligan J."/>
            <person name="Le Lec M.F."/>
            <person name="Gruber M.A.M."/>
            <person name="Quinn O."/>
            <person name="Lovegrove M."/>
            <person name="Duncan E.J."/>
            <person name="Remnant E.J."/>
            <person name="Van Eeckhoven J."/>
            <person name="Graham B."/>
            <person name="Knapp R.A."/>
            <person name="Langford K.W."/>
            <person name="Kronenberg Z."/>
            <person name="Press M.O."/>
            <person name="Eacker S.M."/>
            <person name="Wilson-Rankin E.E."/>
            <person name="Purcell J."/>
            <person name="Lester P.J."/>
            <person name="Dearden P.K."/>
        </authorList>
    </citation>
    <scope>NUCLEOTIDE SEQUENCE</scope>
    <source>
        <strain evidence="3">Linc-1</strain>
    </source>
</reference>
<evidence type="ECO:0000256" key="1">
    <source>
        <dbReference type="SAM" id="MobiDB-lite"/>
    </source>
</evidence>
<proteinExistence type="predicted"/>
<name>A0A834NM96_VESGE</name>
<gene>
    <name evidence="3" type="ORF">HZH68_002404</name>
</gene>
<sequence length="101" mass="11576">MSLICGMILNLPRNINQFVVLFHLVLQGTNSIMQEILLAAFSVISSLLIVFGLVLLGWYLVWKFFLSRFRFVRELLGGMSESSSVNDLKNGRSRIKKVRRD</sequence>
<dbReference type="Pfam" id="PF15938">
    <property type="entry name" value="DUF4750"/>
    <property type="match status" value="1"/>
</dbReference>
<dbReference type="AlphaFoldDB" id="A0A834NM96"/>
<accession>A0A834NM96</accession>
<protein>
    <submittedName>
        <fullName evidence="3">Uncharacterized protein</fullName>
    </submittedName>
</protein>
<keyword evidence="4" id="KW-1185">Reference proteome</keyword>
<dbReference type="InterPro" id="IPR031851">
    <property type="entry name" value="DUF4750"/>
</dbReference>
<dbReference type="Proteomes" id="UP000617340">
    <property type="component" value="Unassembled WGS sequence"/>
</dbReference>
<comment type="caution">
    <text evidence="3">The sequence shown here is derived from an EMBL/GenBank/DDBJ whole genome shotgun (WGS) entry which is preliminary data.</text>
</comment>
<evidence type="ECO:0000313" key="3">
    <source>
        <dbReference type="EMBL" id="KAF7413915.1"/>
    </source>
</evidence>
<feature type="compositionally biased region" description="Basic residues" evidence="1">
    <location>
        <begin position="91"/>
        <end position="101"/>
    </location>
</feature>
<dbReference type="EMBL" id="JACSDZ010000002">
    <property type="protein sequence ID" value="KAF7413915.1"/>
    <property type="molecule type" value="Genomic_DNA"/>
</dbReference>
<organism evidence="3 4">
    <name type="scientific">Vespula germanica</name>
    <name type="common">German yellow jacket</name>
    <name type="synonym">Paravespula germanica</name>
    <dbReference type="NCBI Taxonomy" id="30212"/>
    <lineage>
        <taxon>Eukaryota</taxon>
        <taxon>Metazoa</taxon>
        <taxon>Ecdysozoa</taxon>
        <taxon>Arthropoda</taxon>
        <taxon>Hexapoda</taxon>
        <taxon>Insecta</taxon>
        <taxon>Pterygota</taxon>
        <taxon>Neoptera</taxon>
        <taxon>Endopterygota</taxon>
        <taxon>Hymenoptera</taxon>
        <taxon>Apocrita</taxon>
        <taxon>Aculeata</taxon>
        <taxon>Vespoidea</taxon>
        <taxon>Vespidae</taxon>
        <taxon>Vespinae</taxon>
        <taxon>Vespula</taxon>
    </lineage>
</organism>
<evidence type="ECO:0000313" key="4">
    <source>
        <dbReference type="Proteomes" id="UP000617340"/>
    </source>
</evidence>
<keyword evidence="2" id="KW-1133">Transmembrane helix</keyword>